<dbReference type="InterPro" id="IPR045028">
    <property type="entry name" value="DinG/Rad3-like"/>
</dbReference>
<dbReference type="InterPro" id="IPR027417">
    <property type="entry name" value="P-loop_NTPase"/>
</dbReference>
<evidence type="ECO:0000256" key="6">
    <source>
        <dbReference type="ARBA" id="ARBA00022840"/>
    </source>
</evidence>
<dbReference type="PROSITE" id="PS51193">
    <property type="entry name" value="HELICASE_ATP_BIND_2"/>
    <property type="match status" value="1"/>
</dbReference>
<accession>A0ABV2KRV7</accession>
<name>A0ABV2KRV7_9BACI</name>
<dbReference type="Proteomes" id="UP001549167">
    <property type="component" value="Unassembled WGS sequence"/>
</dbReference>
<dbReference type="NCBIfam" id="TIGR01407">
    <property type="entry name" value="dinG_rel"/>
    <property type="match status" value="1"/>
</dbReference>
<comment type="function">
    <text evidence="8 9">3'-5' exonuclease.</text>
</comment>
<dbReference type="SMART" id="SM00479">
    <property type="entry name" value="EXOIII"/>
    <property type="match status" value="1"/>
</dbReference>
<evidence type="ECO:0000256" key="3">
    <source>
        <dbReference type="ARBA" id="ARBA00022741"/>
    </source>
</evidence>
<dbReference type="HAMAP" id="MF_02206">
    <property type="entry name" value="DinG_exonucl"/>
    <property type="match status" value="1"/>
</dbReference>
<feature type="domain" description="Helicase ATP-binding" evidence="10">
    <location>
        <begin position="257"/>
        <end position="498"/>
    </location>
</feature>
<keyword evidence="13" id="KW-1185">Reference proteome</keyword>
<dbReference type="InterPro" id="IPR013520">
    <property type="entry name" value="Ribonucl_H"/>
</dbReference>
<comment type="cofactor">
    <cofactor evidence="1">
        <name>[4Fe-4S] cluster</name>
        <dbReference type="ChEBI" id="CHEBI:49883"/>
    </cofactor>
</comment>
<gene>
    <name evidence="8 9" type="primary">dinG</name>
    <name evidence="12" type="ORF">ABID56_000392</name>
</gene>
<dbReference type="GO" id="GO:0003678">
    <property type="term" value="F:DNA helicase activity"/>
    <property type="evidence" value="ECO:0007669"/>
    <property type="project" value="UniProtKB-EC"/>
</dbReference>
<dbReference type="InterPro" id="IPR012337">
    <property type="entry name" value="RNaseH-like_sf"/>
</dbReference>
<evidence type="ECO:0000313" key="13">
    <source>
        <dbReference type="Proteomes" id="UP001549167"/>
    </source>
</evidence>
<dbReference type="Pfam" id="PF13307">
    <property type="entry name" value="Helicase_C_2"/>
    <property type="match status" value="1"/>
</dbReference>
<dbReference type="InterPro" id="IPR036397">
    <property type="entry name" value="RNaseH_sf"/>
</dbReference>
<evidence type="ECO:0000259" key="11">
    <source>
        <dbReference type="PROSITE" id="PS51193"/>
    </source>
</evidence>
<dbReference type="NCBIfam" id="TIGR00573">
    <property type="entry name" value="dnaq"/>
    <property type="match status" value="1"/>
</dbReference>
<keyword evidence="12" id="KW-0347">Helicase</keyword>
<dbReference type="Pfam" id="PF00929">
    <property type="entry name" value="RNase_T"/>
    <property type="match status" value="1"/>
</dbReference>
<dbReference type="PROSITE" id="PS51192">
    <property type="entry name" value="HELICASE_ATP_BIND_1"/>
    <property type="match status" value="1"/>
</dbReference>
<dbReference type="InterPro" id="IPR006555">
    <property type="entry name" value="ATP-dep_Helicase_C"/>
</dbReference>
<dbReference type="PANTHER" id="PTHR11472:SF34">
    <property type="entry name" value="REGULATOR OF TELOMERE ELONGATION HELICASE 1"/>
    <property type="match status" value="1"/>
</dbReference>
<dbReference type="InterPro" id="IPR006310">
    <property type="entry name" value="DinG"/>
</dbReference>
<dbReference type="RefSeq" id="WP_354218821.1">
    <property type="nucleotide sequence ID" value="NZ_JBEPMX010000001.1"/>
</dbReference>
<feature type="domain" description="Helicase ATP-binding" evidence="11">
    <location>
        <begin position="235"/>
        <end position="495"/>
    </location>
</feature>
<dbReference type="InterPro" id="IPR011545">
    <property type="entry name" value="DEAD/DEAH_box_helicase_dom"/>
</dbReference>
<feature type="binding site" evidence="8">
    <location>
        <begin position="270"/>
        <end position="277"/>
    </location>
    <ligand>
        <name>ATP</name>
        <dbReference type="ChEBI" id="CHEBI:30616"/>
    </ligand>
</feature>
<keyword evidence="3 8" id="KW-0547">Nucleotide-binding</keyword>
<evidence type="ECO:0000256" key="8">
    <source>
        <dbReference type="HAMAP-Rule" id="MF_02206"/>
    </source>
</evidence>
<keyword evidence="5 8" id="KW-0269">Exonuclease</keyword>
<evidence type="ECO:0000256" key="9">
    <source>
        <dbReference type="RuleBase" id="RU364106"/>
    </source>
</evidence>
<comment type="caution">
    <text evidence="12">The sequence shown here is derived from an EMBL/GenBank/DDBJ whole genome shotgun (WGS) entry which is preliminary data.</text>
</comment>
<dbReference type="PANTHER" id="PTHR11472">
    <property type="entry name" value="DNA REPAIR DEAD HELICASE RAD3/XP-D SUBFAMILY MEMBER"/>
    <property type="match status" value="1"/>
</dbReference>
<sequence length="878" mass="102109">MSERFIVVDLETTGQTVSKGAEIIEIGIIVLEGQTIVNEYKTKVKPKAKVPPFITHLTGITNEDLRDAPSFEEIAPDLRHMFSQGYFVAHNVPFDFTFLNESFQQVGLQPIDCLTIDTVELARLCFPKAPSYKLSDITDYLGIEHFSPHRALSDAYVTSQLWLHEWEKLAQLPFRTLTMLRSFIPFLHSQIEEWFDRLVEQKRYKYNQPYQHDDHHDVSQVRHDDVELAFSDWLNDMNQRLPYTLREKQYDMANHIWDHINQSAHFVVEAGAGLGKTQAYLLPTLYEASKGKRTLISTSTIQLQHQLVHEAHQLVDDLKLPPRVTLIKSPRHYIHYHRFMTYIDHFSDHHNYDAVLTATMLLVWLTETETGDVDELNLPTNGQQIWHYINCDNPHTSKEGSYFHRALDVSKQSDCVVVNHAFLLQDRLKQQRLLDVDTIIIDEAHQLENTARHQFARQLNYVDIVHLLQDLEPLLTWDTLEQTRQLADSFFRAIYQAVEFLYDDDLVTDTGKAQLILDDETEDLVLQGDINDQYIQLNAMIDQVIDEIEQQVVHHSWYELLRREAVEQLFGIKGIFAQYFANDGRDVKWIEMNQFGAKNAATLHLEPVSVADWLHEQLFQSTVPVILTSATLQMNHDFHIFMSQTGIPQQTDCLVLESPFHYQSQVRMYTPNHLAEVSKSDIVSYTSQVSDFIIQYYVGVQHKMLVLFTSFDMLRLVYKQLKRSNRLEHVTVIGQGVTTGSRDKLKKMFESNDDVILLGTHSFWEGFDVNDDSFKTVCMVRLPFEMPSSPLMQAKRQAMGEQSYNDFYHLALPIAVQRFRQAFGRMIRHESNRAVFLVLDQRLYTKRYGSSFLNALPDVHMLHSEPERIITDAKKWLS</sequence>
<feature type="short sequence motif" description="DEAH box" evidence="8">
    <location>
        <begin position="442"/>
        <end position="445"/>
    </location>
</feature>
<evidence type="ECO:0000313" key="12">
    <source>
        <dbReference type="EMBL" id="MET3682313.1"/>
    </source>
</evidence>
<evidence type="ECO:0000256" key="7">
    <source>
        <dbReference type="ARBA" id="ARBA00048954"/>
    </source>
</evidence>
<dbReference type="CDD" id="cd06127">
    <property type="entry name" value="DEDDh"/>
    <property type="match status" value="1"/>
</dbReference>
<dbReference type="SMART" id="SM00491">
    <property type="entry name" value="HELICc2"/>
    <property type="match status" value="1"/>
</dbReference>
<dbReference type="SUPFAM" id="SSF53098">
    <property type="entry name" value="Ribonuclease H-like"/>
    <property type="match status" value="1"/>
</dbReference>
<evidence type="ECO:0000256" key="2">
    <source>
        <dbReference type="ARBA" id="ARBA00022722"/>
    </source>
</evidence>
<dbReference type="InterPro" id="IPR014001">
    <property type="entry name" value="Helicase_ATP-bd"/>
</dbReference>
<evidence type="ECO:0000256" key="4">
    <source>
        <dbReference type="ARBA" id="ARBA00022801"/>
    </source>
</evidence>
<keyword evidence="2 8" id="KW-0540">Nuclease</keyword>
<protein>
    <recommendedName>
        <fullName evidence="8 9">3'-5' exonuclease DinG</fullName>
        <ecNumber evidence="8 9">3.1.-.-</ecNumber>
    </recommendedName>
</protein>
<keyword evidence="4 8" id="KW-0378">Hydrolase</keyword>
<evidence type="ECO:0000256" key="5">
    <source>
        <dbReference type="ARBA" id="ARBA00022839"/>
    </source>
</evidence>
<dbReference type="Pfam" id="PF00270">
    <property type="entry name" value="DEAD"/>
    <property type="match status" value="1"/>
</dbReference>
<dbReference type="EC" id="3.1.-.-" evidence="8 9"/>
<evidence type="ECO:0000256" key="1">
    <source>
        <dbReference type="ARBA" id="ARBA00001966"/>
    </source>
</evidence>
<keyword evidence="6 8" id="KW-0067">ATP-binding</keyword>
<dbReference type="GO" id="GO:0016787">
    <property type="term" value="F:hydrolase activity"/>
    <property type="evidence" value="ECO:0007669"/>
    <property type="project" value="UniProtKB-KW"/>
</dbReference>
<dbReference type="InterPro" id="IPR006054">
    <property type="entry name" value="DnaQ"/>
</dbReference>
<proteinExistence type="inferred from homology"/>
<comment type="catalytic activity">
    <reaction evidence="7">
        <text>ATP + H2O = ADP + phosphate + H(+)</text>
        <dbReference type="Rhea" id="RHEA:13065"/>
        <dbReference type="ChEBI" id="CHEBI:15377"/>
        <dbReference type="ChEBI" id="CHEBI:15378"/>
        <dbReference type="ChEBI" id="CHEBI:30616"/>
        <dbReference type="ChEBI" id="CHEBI:43474"/>
        <dbReference type="ChEBI" id="CHEBI:456216"/>
        <dbReference type="EC" id="5.6.2.3"/>
    </reaction>
</comment>
<dbReference type="Gene3D" id="3.40.50.300">
    <property type="entry name" value="P-loop containing nucleotide triphosphate hydrolases"/>
    <property type="match status" value="2"/>
</dbReference>
<dbReference type="SMART" id="SM00487">
    <property type="entry name" value="DEXDc"/>
    <property type="match status" value="1"/>
</dbReference>
<reference evidence="12 13" key="1">
    <citation type="submission" date="2024-06" db="EMBL/GenBank/DDBJ databases">
        <title>Genomic Encyclopedia of Type Strains, Phase IV (KMG-IV): sequencing the most valuable type-strain genomes for metagenomic binning, comparative biology and taxonomic classification.</title>
        <authorList>
            <person name="Goeker M."/>
        </authorList>
    </citation>
    <scope>NUCLEOTIDE SEQUENCE [LARGE SCALE GENOMIC DNA]</scope>
    <source>
        <strain evidence="12 13">DSM 23520</strain>
    </source>
</reference>
<comment type="similarity">
    <text evidence="8 9">Belongs to the helicase family. DinG subfamily. Type 2 sub-subfamily.</text>
</comment>
<organism evidence="12 13">
    <name type="scientific">Alkalibacillus flavidus</name>
    <dbReference type="NCBI Taxonomy" id="546021"/>
    <lineage>
        <taxon>Bacteria</taxon>
        <taxon>Bacillati</taxon>
        <taxon>Bacillota</taxon>
        <taxon>Bacilli</taxon>
        <taxon>Bacillales</taxon>
        <taxon>Bacillaceae</taxon>
        <taxon>Alkalibacillus</taxon>
    </lineage>
</organism>
<dbReference type="EMBL" id="JBEPMX010000001">
    <property type="protein sequence ID" value="MET3682313.1"/>
    <property type="molecule type" value="Genomic_DNA"/>
</dbReference>
<dbReference type="Gene3D" id="3.30.420.10">
    <property type="entry name" value="Ribonuclease H-like superfamily/Ribonuclease H"/>
    <property type="match status" value="1"/>
</dbReference>
<dbReference type="SUPFAM" id="SSF52540">
    <property type="entry name" value="P-loop containing nucleoside triphosphate hydrolases"/>
    <property type="match status" value="1"/>
</dbReference>
<evidence type="ECO:0000259" key="10">
    <source>
        <dbReference type="PROSITE" id="PS51192"/>
    </source>
</evidence>
<dbReference type="InterPro" id="IPR014013">
    <property type="entry name" value="Helic_SF1/SF2_ATP-bd_DinG/Rad3"/>
</dbReference>